<dbReference type="AlphaFoldDB" id="A0A174MFC2"/>
<evidence type="ECO:0000313" key="2">
    <source>
        <dbReference type="EMBL" id="CUP33821.1"/>
    </source>
</evidence>
<evidence type="ECO:0000313" key="3">
    <source>
        <dbReference type="EMBL" id="VYS96704.1"/>
    </source>
</evidence>
<protein>
    <submittedName>
        <fullName evidence="2">Uncharacterized protein</fullName>
    </submittedName>
</protein>
<feature type="transmembrane region" description="Helical" evidence="1">
    <location>
        <begin position="23"/>
        <end position="43"/>
    </location>
</feature>
<keyword evidence="1" id="KW-0812">Transmembrane</keyword>
<dbReference type="Proteomes" id="UP000095606">
    <property type="component" value="Unassembled WGS sequence"/>
</dbReference>
<name>A0A174MFC2_9BACE</name>
<dbReference type="EMBL" id="CZAE01000010">
    <property type="protein sequence ID" value="CUP33821.1"/>
    <property type="molecule type" value="Genomic_DNA"/>
</dbReference>
<keyword evidence="1" id="KW-1133">Transmembrane helix</keyword>
<accession>A0A174MFC2</accession>
<organism evidence="2 4">
    <name type="scientific">Bacteroides faecis</name>
    <dbReference type="NCBI Taxonomy" id="674529"/>
    <lineage>
        <taxon>Bacteria</taxon>
        <taxon>Pseudomonadati</taxon>
        <taxon>Bacteroidota</taxon>
        <taxon>Bacteroidia</taxon>
        <taxon>Bacteroidales</taxon>
        <taxon>Bacteroidaceae</taxon>
        <taxon>Bacteroides</taxon>
    </lineage>
</organism>
<gene>
    <name evidence="3" type="ORF">BFLFYP10_00335</name>
    <name evidence="2" type="ORF">ERS852461_02363</name>
</gene>
<evidence type="ECO:0000313" key="4">
    <source>
        <dbReference type="Proteomes" id="UP000095606"/>
    </source>
</evidence>
<evidence type="ECO:0000256" key="1">
    <source>
        <dbReference type="SAM" id="Phobius"/>
    </source>
</evidence>
<dbReference type="EMBL" id="CACRSZ010000029">
    <property type="protein sequence ID" value="VYS96704.1"/>
    <property type="molecule type" value="Genomic_DNA"/>
</dbReference>
<proteinExistence type="predicted"/>
<reference evidence="3" key="2">
    <citation type="submission" date="2019-11" db="EMBL/GenBank/DDBJ databases">
        <authorList>
            <person name="Feng L."/>
        </authorList>
    </citation>
    <scope>NUCLEOTIDE SEQUENCE</scope>
    <source>
        <strain evidence="3">BfaecisLFYP10</strain>
    </source>
</reference>
<sequence>MKNYGDYTKLAIDINIFSFKNKIISINSSIYIFIITVNIHYLTMESVRV</sequence>
<keyword evidence="1" id="KW-0472">Membrane</keyword>
<accession>A0A6N2SUE8</accession>
<reference evidence="2 4" key="1">
    <citation type="submission" date="2015-09" db="EMBL/GenBank/DDBJ databases">
        <authorList>
            <consortium name="Pathogen Informatics"/>
        </authorList>
    </citation>
    <scope>NUCLEOTIDE SEQUENCE [LARGE SCALE GENOMIC DNA]</scope>
    <source>
        <strain evidence="2 4">2789STDY5834846</strain>
    </source>
</reference>